<keyword evidence="3" id="KW-1185">Reference proteome</keyword>
<evidence type="ECO:0000256" key="1">
    <source>
        <dbReference type="SAM" id="MobiDB-lite"/>
    </source>
</evidence>
<comment type="caution">
    <text evidence="2">The sequence shown here is derived from an EMBL/GenBank/DDBJ whole genome shotgun (WGS) entry which is preliminary data.</text>
</comment>
<evidence type="ECO:0000313" key="2">
    <source>
        <dbReference type="EMBL" id="GAA3752301.1"/>
    </source>
</evidence>
<protein>
    <submittedName>
        <fullName evidence="2">Uncharacterized protein</fullName>
    </submittedName>
</protein>
<dbReference type="Proteomes" id="UP001500908">
    <property type="component" value="Unassembled WGS sequence"/>
</dbReference>
<organism evidence="2 3">
    <name type="scientific">Salinactinospora qingdaonensis</name>
    <dbReference type="NCBI Taxonomy" id="702744"/>
    <lineage>
        <taxon>Bacteria</taxon>
        <taxon>Bacillati</taxon>
        <taxon>Actinomycetota</taxon>
        <taxon>Actinomycetes</taxon>
        <taxon>Streptosporangiales</taxon>
        <taxon>Nocardiopsidaceae</taxon>
        <taxon>Salinactinospora</taxon>
    </lineage>
</organism>
<proteinExistence type="predicted"/>
<dbReference type="EMBL" id="BAABDD010000017">
    <property type="protein sequence ID" value="GAA3752301.1"/>
    <property type="molecule type" value="Genomic_DNA"/>
</dbReference>
<gene>
    <name evidence="2" type="ORF">GCM10022402_34060</name>
</gene>
<accession>A0ABP7G2J3</accession>
<feature type="compositionally biased region" description="Polar residues" evidence="1">
    <location>
        <begin position="11"/>
        <end position="20"/>
    </location>
</feature>
<name>A0ABP7G2J3_9ACTN</name>
<evidence type="ECO:0000313" key="3">
    <source>
        <dbReference type="Proteomes" id="UP001500908"/>
    </source>
</evidence>
<feature type="region of interest" description="Disordered" evidence="1">
    <location>
        <begin position="1"/>
        <end position="28"/>
    </location>
</feature>
<reference evidence="3" key="1">
    <citation type="journal article" date="2019" name="Int. J. Syst. Evol. Microbiol.">
        <title>The Global Catalogue of Microorganisms (GCM) 10K type strain sequencing project: providing services to taxonomists for standard genome sequencing and annotation.</title>
        <authorList>
            <consortium name="The Broad Institute Genomics Platform"/>
            <consortium name="The Broad Institute Genome Sequencing Center for Infectious Disease"/>
            <person name="Wu L."/>
            <person name="Ma J."/>
        </authorList>
    </citation>
    <scope>NUCLEOTIDE SEQUENCE [LARGE SCALE GENOMIC DNA]</scope>
    <source>
        <strain evidence="3">JCM 17137</strain>
    </source>
</reference>
<sequence length="52" mass="5230">MSAVRIEVSVRQAQRSQPNGDSAGGEPAAVAVSVDAGSVDGVDWLCLIGVTC</sequence>